<keyword evidence="3 7" id="KW-0717">Septation</keyword>
<evidence type="ECO:0000256" key="3">
    <source>
        <dbReference type="ARBA" id="ARBA00023210"/>
    </source>
</evidence>
<proteinExistence type="inferred from homology"/>
<evidence type="ECO:0000256" key="7">
    <source>
        <dbReference type="HAMAP-Rule" id="MF_00267"/>
    </source>
</evidence>
<dbReference type="PANTHER" id="PTHR34108:SF1">
    <property type="entry name" value="SEPTUM SITE-DETERMINING PROTEIN MINC"/>
    <property type="match status" value="1"/>
</dbReference>
<dbReference type="InterPro" id="IPR013033">
    <property type="entry name" value="MinC"/>
</dbReference>
<gene>
    <name evidence="7" type="primary">minC</name>
    <name evidence="10" type="ORF">SYNTR_1626</name>
</gene>
<dbReference type="InterPro" id="IPR016098">
    <property type="entry name" value="CAP/MinC_C"/>
</dbReference>
<feature type="domain" description="Septum formation inhibitor MinC N-terminal" evidence="9">
    <location>
        <begin position="4"/>
        <end position="74"/>
    </location>
</feature>
<comment type="subunit">
    <text evidence="6 7">Interacts with MinD and FtsZ.</text>
</comment>
<name>A0A6I6DDL4_9FIRM</name>
<comment type="function">
    <text evidence="5 7">Cell division inhibitor that blocks the formation of polar Z ring septums. Rapidly oscillates between the poles of the cell to destabilize FtsZ filaments that have formed before they mature into polar Z rings. Prevents FtsZ polymerization.</text>
</comment>
<dbReference type="InterPro" id="IPR007874">
    <property type="entry name" value="MinC_N"/>
</dbReference>
<evidence type="ECO:0000259" key="8">
    <source>
        <dbReference type="Pfam" id="PF03775"/>
    </source>
</evidence>
<dbReference type="RefSeq" id="WP_156204030.1">
    <property type="nucleotide sequence ID" value="NZ_CP046457.1"/>
</dbReference>
<dbReference type="Proteomes" id="UP000426444">
    <property type="component" value="Chromosome"/>
</dbReference>
<dbReference type="KEGG" id="salq:SYNTR_1626"/>
<evidence type="ECO:0000256" key="4">
    <source>
        <dbReference type="ARBA" id="ARBA00023306"/>
    </source>
</evidence>
<dbReference type="Pfam" id="PF03775">
    <property type="entry name" value="MinC_C"/>
    <property type="match status" value="1"/>
</dbReference>
<keyword evidence="11" id="KW-1185">Reference proteome</keyword>
<sequence>MALVNIKGINGNLVFIFESGSIDEIKTYLKNKFDETPNLFKGSPVVFTGNALNDLSLEEVISLQKMCLDHGMVLNNTQNIKTSKHKSNEKHQFIYKTIRSGQKIHSQGSLVIWGDVHESAEVTAGGDIIILGKLKGIAHAGIYGDMESIIFALNFNPSQIRIANKISRNSDEEIDRNTSEIAFLEDGSICVKPYNSRNNNTKNM</sequence>
<evidence type="ECO:0000256" key="1">
    <source>
        <dbReference type="ARBA" id="ARBA00006291"/>
    </source>
</evidence>
<dbReference type="PANTHER" id="PTHR34108">
    <property type="entry name" value="SEPTUM SITE-DETERMINING PROTEIN MINC"/>
    <property type="match status" value="1"/>
</dbReference>
<evidence type="ECO:0000256" key="5">
    <source>
        <dbReference type="ARBA" id="ARBA00025606"/>
    </source>
</evidence>
<dbReference type="InterPro" id="IPR005526">
    <property type="entry name" value="Septum_form_inhib_MinC_C"/>
</dbReference>
<evidence type="ECO:0000313" key="10">
    <source>
        <dbReference type="EMBL" id="QGU00220.1"/>
    </source>
</evidence>
<accession>A0A6I6DDL4</accession>
<protein>
    <recommendedName>
        <fullName evidence="7">Probable septum site-determining protein MinC</fullName>
    </recommendedName>
</protein>
<dbReference type="OrthoDB" id="9790810at2"/>
<dbReference type="InterPro" id="IPR036145">
    <property type="entry name" value="MinC_C_sf"/>
</dbReference>
<organism evidence="10 11">
    <name type="scientific">Candidatus Syntrophocurvum alkaliphilum</name>
    <dbReference type="NCBI Taxonomy" id="2293317"/>
    <lineage>
        <taxon>Bacteria</taxon>
        <taxon>Bacillati</taxon>
        <taxon>Bacillota</taxon>
        <taxon>Clostridia</taxon>
        <taxon>Eubacteriales</taxon>
        <taxon>Syntrophomonadaceae</taxon>
        <taxon>Candidatus Syntrophocurvum</taxon>
    </lineage>
</organism>
<dbReference type="AlphaFoldDB" id="A0A6I6DDL4"/>
<dbReference type="GO" id="GO:0000902">
    <property type="term" value="P:cell morphogenesis"/>
    <property type="evidence" value="ECO:0007669"/>
    <property type="project" value="InterPro"/>
</dbReference>
<dbReference type="GO" id="GO:0051302">
    <property type="term" value="P:regulation of cell division"/>
    <property type="evidence" value="ECO:0007669"/>
    <property type="project" value="InterPro"/>
</dbReference>
<evidence type="ECO:0000256" key="2">
    <source>
        <dbReference type="ARBA" id="ARBA00022618"/>
    </source>
</evidence>
<evidence type="ECO:0000256" key="6">
    <source>
        <dbReference type="ARBA" id="ARBA00046874"/>
    </source>
</evidence>
<keyword evidence="4 7" id="KW-0131">Cell cycle</keyword>
<dbReference type="GO" id="GO:0000917">
    <property type="term" value="P:division septum assembly"/>
    <property type="evidence" value="ECO:0007669"/>
    <property type="project" value="UniProtKB-KW"/>
</dbReference>
<dbReference type="HAMAP" id="MF_00267">
    <property type="entry name" value="MinC"/>
    <property type="match status" value="1"/>
</dbReference>
<dbReference type="GO" id="GO:1901891">
    <property type="term" value="P:regulation of cell septum assembly"/>
    <property type="evidence" value="ECO:0007669"/>
    <property type="project" value="InterPro"/>
</dbReference>
<feature type="domain" description="Septum formation inhibitor MinC C-terminal" evidence="8">
    <location>
        <begin position="94"/>
        <end position="191"/>
    </location>
</feature>
<evidence type="ECO:0000313" key="11">
    <source>
        <dbReference type="Proteomes" id="UP000426444"/>
    </source>
</evidence>
<dbReference type="Pfam" id="PF05209">
    <property type="entry name" value="MinC_N"/>
    <property type="match status" value="1"/>
</dbReference>
<comment type="similarity">
    <text evidence="1 7">Belongs to the MinC family.</text>
</comment>
<evidence type="ECO:0000259" key="9">
    <source>
        <dbReference type="Pfam" id="PF05209"/>
    </source>
</evidence>
<dbReference type="EMBL" id="CP046457">
    <property type="protein sequence ID" value="QGU00220.1"/>
    <property type="molecule type" value="Genomic_DNA"/>
</dbReference>
<reference evidence="11" key="1">
    <citation type="journal article" date="2019" name="Microbiology">
        <title>Complete Genome Sequence of an Uncultured Bacterium of the Candidate Phylum Bipolaricaulota.</title>
        <authorList>
            <person name="Kadnikov V.V."/>
            <person name="Mardanov A.V."/>
            <person name="Beletsky A.V."/>
            <person name="Frank Y.A."/>
            <person name="Karnachuk O.V."/>
            <person name="Ravin N.V."/>
        </authorList>
    </citation>
    <scope>NUCLEOTIDE SEQUENCE [LARGE SCALE GENOMIC DNA]</scope>
</reference>
<dbReference type="SUPFAM" id="SSF63848">
    <property type="entry name" value="Cell-division inhibitor MinC, C-terminal domain"/>
    <property type="match status" value="1"/>
</dbReference>
<dbReference type="Gene3D" id="2.160.20.70">
    <property type="match status" value="1"/>
</dbReference>
<keyword evidence="2 7" id="KW-0132">Cell division</keyword>